<evidence type="ECO:0000313" key="2">
    <source>
        <dbReference type="Proteomes" id="UP001164539"/>
    </source>
</evidence>
<evidence type="ECO:0000313" key="1">
    <source>
        <dbReference type="EMBL" id="KAJ4725048.1"/>
    </source>
</evidence>
<keyword evidence="2" id="KW-1185">Reference proteome</keyword>
<dbReference type="Proteomes" id="UP001164539">
    <property type="component" value="Chromosome 2"/>
</dbReference>
<accession>A0ACC1YPU8</accession>
<protein>
    <submittedName>
        <fullName evidence="1">Glycosyltransferase</fullName>
    </submittedName>
</protein>
<comment type="caution">
    <text evidence="1">The sequence shown here is derived from an EMBL/GenBank/DDBJ whole genome shotgun (WGS) entry which is preliminary data.</text>
</comment>
<proteinExistence type="predicted"/>
<dbReference type="EMBL" id="CM051395">
    <property type="protein sequence ID" value="KAJ4725048.1"/>
    <property type="molecule type" value="Genomic_DNA"/>
</dbReference>
<reference evidence="1 2" key="1">
    <citation type="journal article" date="2023" name="Science">
        <title>Complex scaffold remodeling in plant triterpene biosynthesis.</title>
        <authorList>
            <person name="De La Pena R."/>
            <person name="Hodgson H."/>
            <person name="Liu J.C."/>
            <person name="Stephenson M.J."/>
            <person name="Martin A.C."/>
            <person name="Owen C."/>
            <person name="Harkess A."/>
            <person name="Leebens-Mack J."/>
            <person name="Jimenez L.E."/>
            <person name="Osbourn A."/>
            <person name="Sattely E.S."/>
        </authorList>
    </citation>
    <scope>NUCLEOTIDE SEQUENCE [LARGE SCALE GENOMIC DNA]</scope>
    <source>
        <strain evidence="2">cv. JPN11</strain>
        <tissue evidence="1">Leaf</tissue>
    </source>
</reference>
<organism evidence="1 2">
    <name type="scientific">Melia azedarach</name>
    <name type="common">Chinaberry tree</name>
    <dbReference type="NCBI Taxonomy" id="155640"/>
    <lineage>
        <taxon>Eukaryota</taxon>
        <taxon>Viridiplantae</taxon>
        <taxon>Streptophyta</taxon>
        <taxon>Embryophyta</taxon>
        <taxon>Tracheophyta</taxon>
        <taxon>Spermatophyta</taxon>
        <taxon>Magnoliopsida</taxon>
        <taxon>eudicotyledons</taxon>
        <taxon>Gunneridae</taxon>
        <taxon>Pentapetalae</taxon>
        <taxon>rosids</taxon>
        <taxon>malvids</taxon>
        <taxon>Sapindales</taxon>
        <taxon>Meliaceae</taxon>
        <taxon>Melia</taxon>
    </lineage>
</organism>
<name>A0ACC1YPU8_MELAZ</name>
<sequence length="481" mass="53952">MADKSQKPHAIFVPYPLQGHVNPSVQLALKLATQGFTITFINSQSVHHQMVKARPEIGSDVFAGVRKSGLDIRYMTVSDGLPVGFDRSLNHDQFMAALLHVYSAHVDEAVDQIIRSGEKVNCLIADTYYVWPSKIAKKFGLFYISFWTESALVFTLYYHLDLLTINGHFACLDCREDPIDYIPGVRQLNPKDTTSYLQEADTTTVCHQIIINAFRDTRNADFILCNTVQEHEPGTVSALQAKTPFYTIGPISLTKFSDRVVATSLWSESDCSQWLDKMPKGSVLYVSFGSYAHLSKRDILEIANGISQSKVRFIWVLRPDIVSSDDPDPLPKEFKDEVAERATIIPWCSQTSVLAHPSIGGFLTHCGWNSILEGIWCEVPFLCYPLYTDQFTNRKLVVDDWKVGLNLSNGKKVTKEEVSNNINHLMDAKSGDGYRNSVKEMKKYMENALQSSGSSEKNMAQFINDVKAKIQNKCGSVPPAK</sequence>
<gene>
    <name evidence="1" type="ORF">OWV82_003971</name>
</gene>